<dbReference type="InterPro" id="IPR011051">
    <property type="entry name" value="RmlC_Cupin_sf"/>
</dbReference>
<dbReference type="Proteomes" id="UP000093044">
    <property type="component" value="Chromosome"/>
</dbReference>
<dbReference type="EMBL" id="CP016757">
    <property type="protein sequence ID" value="ANZ44062.1"/>
    <property type="molecule type" value="Genomic_DNA"/>
</dbReference>
<dbReference type="InterPro" id="IPR014710">
    <property type="entry name" value="RmlC-like_jellyroll"/>
</dbReference>
<evidence type="ECO:0000313" key="1">
    <source>
        <dbReference type="EMBL" id="ANZ44062.1"/>
    </source>
</evidence>
<dbReference type="Gene3D" id="2.60.120.10">
    <property type="entry name" value="Jelly Rolls"/>
    <property type="match status" value="1"/>
</dbReference>
<reference evidence="1" key="1">
    <citation type="submission" date="2016-08" db="EMBL/GenBank/DDBJ databases">
        <title>Complete genome of Cloacibacillus porcorum.</title>
        <authorList>
            <person name="Looft T."/>
            <person name="Bayles D.O."/>
            <person name="Alt D.P."/>
        </authorList>
    </citation>
    <scope>NUCLEOTIDE SEQUENCE [LARGE SCALE GENOMIC DNA]</scope>
    <source>
        <strain evidence="1">CL-84</strain>
    </source>
</reference>
<dbReference type="GeneID" id="83056722"/>
<gene>
    <name evidence="1" type="ORF">BED41_02505</name>
</gene>
<dbReference type="InterPro" id="IPR013096">
    <property type="entry name" value="Cupin_2"/>
</dbReference>
<dbReference type="KEGG" id="cpor:BED41_02505"/>
<dbReference type="STRING" id="1197717.BED41_02505"/>
<dbReference type="AlphaFoldDB" id="A0A1B2I280"/>
<dbReference type="Pfam" id="PF07883">
    <property type="entry name" value="Cupin_2"/>
    <property type="match status" value="1"/>
</dbReference>
<dbReference type="RefSeq" id="WP_066742709.1">
    <property type="nucleotide sequence ID" value="NZ_CALCLR010000010.1"/>
</dbReference>
<dbReference type="SUPFAM" id="SSF51182">
    <property type="entry name" value="RmlC-like cupins"/>
    <property type="match status" value="1"/>
</dbReference>
<dbReference type="OrthoDB" id="9791297at2"/>
<name>A0A1B2I280_9BACT</name>
<proteinExistence type="predicted"/>
<protein>
    <submittedName>
        <fullName evidence="1">Uncharacterized protein</fullName>
    </submittedName>
</protein>
<evidence type="ECO:0000313" key="2">
    <source>
        <dbReference type="Proteomes" id="UP000093044"/>
    </source>
</evidence>
<accession>A0A1B2I280</accession>
<keyword evidence="2" id="KW-1185">Reference proteome</keyword>
<organism evidence="1 2">
    <name type="scientific">Cloacibacillus porcorum</name>
    <dbReference type="NCBI Taxonomy" id="1197717"/>
    <lineage>
        <taxon>Bacteria</taxon>
        <taxon>Thermotogati</taxon>
        <taxon>Synergistota</taxon>
        <taxon>Synergistia</taxon>
        <taxon>Synergistales</taxon>
        <taxon>Synergistaceae</taxon>
        <taxon>Cloacibacillus</taxon>
    </lineage>
</organism>
<sequence length="143" mass="16589">MSEKEKNYGSIYELPLQNASALAPEIEKRTIYGPENCWDDYVMRHFILPAHRGIPAHEHEWDHLMFTLSGDGVVEVEEEPGKRVPYLMKTGYWTRVPGGLLHEYKNDSDVPLEFFCIVPTRGDPHAKKFSMRAERAKRKEEAE</sequence>